<accession>Q1WVF4</accession>
<keyword evidence="3" id="KW-0238">DNA-binding</keyword>
<dbReference type="OrthoDB" id="79118at2"/>
<dbReference type="HOGENOM" id="CLU_039613_28_0_9"/>
<evidence type="ECO:0000256" key="4">
    <source>
        <dbReference type="ARBA" id="ARBA00023163"/>
    </source>
</evidence>
<dbReference type="STRING" id="362948.LSL_0146"/>
<dbReference type="GO" id="GO:0003677">
    <property type="term" value="F:DNA binding"/>
    <property type="evidence" value="ECO:0007669"/>
    <property type="project" value="UniProtKB-KW"/>
</dbReference>
<protein>
    <submittedName>
        <fullName evidence="6">Transcriptional regulators, LysR family</fullName>
    </submittedName>
</protein>
<dbReference type="InterPro" id="IPR000847">
    <property type="entry name" value="LysR_HTH_N"/>
</dbReference>
<keyword evidence="7" id="KW-1185">Reference proteome</keyword>
<dbReference type="Gene3D" id="1.10.10.10">
    <property type="entry name" value="Winged helix-like DNA-binding domain superfamily/Winged helix DNA-binding domain"/>
    <property type="match status" value="1"/>
</dbReference>
<keyword evidence="4" id="KW-0804">Transcription</keyword>
<proteinExistence type="inferred from homology"/>
<dbReference type="PANTHER" id="PTHR30346">
    <property type="entry name" value="TRANSCRIPTIONAL DUAL REGULATOR HCAR-RELATED"/>
    <property type="match status" value="1"/>
</dbReference>
<dbReference type="PROSITE" id="PS50931">
    <property type="entry name" value="HTH_LYSR"/>
    <property type="match status" value="1"/>
</dbReference>
<comment type="similarity">
    <text evidence="1">Belongs to the LysR transcriptional regulatory family.</text>
</comment>
<keyword evidence="2" id="KW-0805">Transcription regulation</keyword>
<evidence type="ECO:0000313" key="7">
    <source>
        <dbReference type="Proteomes" id="UP000006559"/>
    </source>
</evidence>
<dbReference type="GO" id="GO:0032993">
    <property type="term" value="C:protein-DNA complex"/>
    <property type="evidence" value="ECO:0007669"/>
    <property type="project" value="TreeGrafter"/>
</dbReference>
<name>Q1WVF4_LIGS1</name>
<dbReference type="PATRIC" id="fig|362948.14.peg.224"/>
<evidence type="ECO:0000256" key="1">
    <source>
        <dbReference type="ARBA" id="ARBA00009437"/>
    </source>
</evidence>
<dbReference type="PRINTS" id="PR00039">
    <property type="entry name" value="HTHLYSR"/>
</dbReference>
<dbReference type="RefSeq" id="WP_011475551.1">
    <property type="nucleotide sequence ID" value="NC_007929.1"/>
</dbReference>
<dbReference type="EMBL" id="CP000233">
    <property type="protein sequence ID" value="ABD98963.1"/>
    <property type="molecule type" value="Genomic_DNA"/>
</dbReference>
<gene>
    <name evidence="6" type="ordered locus">LSL_0146</name>
</gene>
<dbReference type="KEGG" id="lsl:LSL_0146"/>
<dbReference type="SUPFAM" id="SSF46785">
    <property type="entry name" value="Winged helix' DNA-binding domain"/>
    <property type="match status" value="1"/>
</dbReference>
<evidence type="ECO:0000313" key="6">
    <source>
        <dbReference type="EMBL" id="ABD98963.1"/>
    </source>
</evidence>
<dbReference type="Proteomes" id="UP000006559">
    <property type="component" value="Chromosome"/>
</dbReference>
<dbReference type="Pfam" id="PF00126">
    <property type="entry name" value="HTH_1"/>
    <property type="match status" value="1"/>
</dbReference>
<evidence type="ECO:0000256" key="3">
    <source>
        <dbReference type="ARBA" id="ARBA00023125"/>
    </source>
</evidence>
<reference evidence="6 7" key="1">
    <citation type="journal article" date="2006" name="Proc. Natl. Acad. Sci. U.S.A.">
        <title>Multireplicon genome architecture of Lactobacillus salivarius.</title>
        <authorList>
            <person name="Claesson M.J."/>
            <person name="Li Y."/>
            <person name="Leahy S."/>
            <person name="Canchaya C."/>
            <person name="van Pijkeren J.P."/>
            <person name="Cerdeno-Tarraga A.M."/>
            <person name="Parkhill J."/>
            <person name="Flynn S."/>
            <person name="O'Sullivan G.C."/>
            <person name="Collins J.K."/>
            <person name="Higgins D."/>
            <person name="Shanahan F."/>
            <person name="Fitzgerald G.F."/>
            <person name="van Sinderen D."/>
            <person name="O'Toole P.W."/>
        </authorList>
    </citation>
    <scope>NUCLEOTIDE SEQUENCE [LARGE SCALE GENOMIC DNA]</scope>
    <source>
        <strain evidence="6 7">UCC118</strain>
    </source>
</reference>
<feature type="domain" description="HTH lysR-type" evidence="5">
    <location>
        <begin position="2"/>
        <end position="60"/>
    </location>
</feature>
<dbReference type="AlphaFoldDB" id="Q1WVF4"/>
<dbReference type="InterPro" id="IPR036388">
    <property type="entry name" value="WH-like_DNA-bd_sf"/>
</dbReference>
<dbReference type="GO" id="GO:0003700">
    <property type="term" value="F:DNA-binding transcription factor activity"/>
    <property type="evidence" value="ECO:0007669"/>
    <property type="project" value="InterPro"/>
</dbReference>
<sequence length="292" mass="33326">MLTLELLEELVAFQKYGTLSSAAEHLMVTQPTITRGMKKIEEQLGVQLFDRSVRNRIRLNETGILAATEAAKLLQSYQNFENKVRNHALQKNKIIVSSVLPGPLMLLELLEAQLNCDFQFETNLITAGEVISLLDDFSTHLIFTDQEIETSDIESMYLGVEKLSVALDNFNPLAQHSSVNFKQLANLTFLADKNIGPWRDILESNIPDATFLYQEKFEAVNKLSQYSNFPFFFSKLSCNSEVMLDRFSTNSRTLVKIDDPNNSVEIFGTYHKSKRKLIQPILKKLIQNWPNN</sequence>
<dbReference type="InterPro" id="IPR036390">
    <property type="entry name" value="WH_DNA-bd_sf"/>
</dbReference>
<evidence type="ECO:0000256" key="2">
    <source>
        <dbReference type="ARBA" id="ARBA00023015"/>
    </source>
</evidence>
<organism evidence="6 7">
    <name type="scientific">Ligilactobacillus salivarius (strain UCC118)</name>
    <name type="common">Lactobacillus salivarius</name>
    <dbReference type="NCBI Taxonomy" id="362948"/>
    <lineage>
        <taxon>Bacteria</taxon>
        <taxon>Bacillati</taxon>
        <taxon>Bacillota</taxon>
        <taxon>Bacilli</taxon>
        <taxon>Lactobacillales</taxon>
        <taxon>Lactobacillaceae</taxon>
        <taxon>Ligilactobacillus</taxon>
    </lineage>
</organism>
<evidence type="ECO:0000259" key="5">
    <source>
        <dbReference type="PROSITE" id="PS50931"/>
    </source>
</evidence>
<dbReference type="PANTHER" id="PTHR30346:SF0">
    <property type="entry name" value="HCA OPERON TRANSCRIPTIONAL ACTIVATOR HCAR"/>
    <property type="match status" value="1"/>
</dbReference>